<reference evidence="2" key="3">
    <citation type="submission" date="2015-04" db="UniProtKB">
        <authorList>
            <consortium name="EnsemblPlants"/>
        </authorList>
    </citation>
    <scope>IDENTIFICATION</scope>
    <source>
        <strain evidence="2">cv. Jemalong A17</strain>
    </source>
</reference>
<dbReference type="AlphaFoldDB" id="A0A072UKL9"/>
<protein>
    <submittedName>
        <fullName evidence="1 2">Uncharacterized protein</fullName>
    </submittedName>
</protein>
<dbReference type="HOGENOM" id="CLU_3109456_0_0_1"/>
<reference evidence="1 3" key="1">
    <citation type="journal article" date="2011" name="Nature">
        <title>The Medicago genome provides insight into the evolution of rhizobial symbioses.</title>
        <authorList>
            <person name="Young N.D."/>
            <person name="Debelle F."/>
            <person name="Oldroyd G.E."/>
            <person name="Geurts R."/>
            <person name="Cannon S.B."/>
            <person name="Udvardi M.K."/>
            <person name="Benedito V.A."/>
            <person name="Mayer K.F."/>
            <person name="Gouzy J."/>
            <person name="Schoof H."/>
            <person name="Van de Peer Y."/>
            <person name="Proost S."/>
            <person name="Cook D.R."/>
            <person name="Meyers B.C."/>
            <person name="Spannagl M."/>
            <person name="Cheung F."/>
            <person name="De Mita S."/>
            <person name="Krishnakumar V."/>
            <person name="Gundlach H."/>
            <person name="Zhou S."/>
            <person name="Mudge J."/>
            <person name="Bharti A.K."/>
            <person name="Murray J.D."/>
            <person name="Naoumkina M.A."/>
            <person name="Rosen B."/>
            <person name="Silverstein K.A."/>
            <person name="Tang H."/>
            <person name="Rombauts S."/>
            <person name="Zhao P.X."/>
            <person name="Zhou P."/>
            <person name="Barbe V."/>
            <person name="Bardou P."/>
            <person name="Bechner M."/>
            <person name="Bellec A."/>
            <person name="Berger A."/>
            <person name="Berges H."/>
            <person name="Bidwell S."/>
            <person name="Bisseling T."/>
            <person name="Choisne N."/>
            <person name="Couloux A."/>
            <person name="Denny R."/>
            <person name="Deshpande S."/>
            <person name="Dai X."/>
            <person name="Doyle J.J."/>
            <person name="Dudez A.M."/>
            <person name="Farmer A.D."/>
            <person name="Fouteau S."/>
            <person name="Franken C."/>
            <person name="Gibelin C."/>
            <person name="Gish J."/>
            <person name="Goldstein S."/>
            <person name="Gonzalez A.J."/>
            <person name="Green P.J."/>
            <person name="Hallab A."/>
            <person name="Hartog M."/>
            <person name="Hua A."/>
            <person name="Humphray S.J."/>
            <person name="Jeong D.H."/>
            <person name="Jing Y."/>
            <person name="Jocker A."/>
            <person name="Kenton S.M."/>
            <person name="Kim D.J."/>
            <person name="Klee K."/>
            <person name="Lai H."/>
            <person name="Lang C."/>
            <person name="Lin S."/>
            <person name="Macmil S.L."/>
            <person name="Magdelenat G."/>
            <person name="Matthews L."/>
            <person name="McCorrison J."/>
            <person name="Monaghan E.L."/>
            <person name="Mun J.H."/>
            <person name="Najar F.Z."/>
            <person name="Nicholson C."/>
            <person name="Noirot C."/>
            <person name="O'Bleness M."/>
            <person name="Paule C.R."/>
            <person name="Poulain J."/>
            <person name="Prion F."/>
            <person name="Qin B."/>
            <person name="Qu C."/>
            <person name="Retzel E.F."/>
            <person name="Riddle C."/>
            <person name="Sallet E."/>
            <person name="Samain S."/>
            <person name="Samson N."/>
            <person name="Sanders I."/>
            <person name="Saurat O."/>
            <person name="Scarpelli C."/>
            <person name="Schiex T."/>
            <person name="Segurens B."/>
            <person name="Severin A.J."/>
            <person name="Sherrier D.J."/>
            <person name="Shi R."/>
            <person name="Sims S."/>
            <person name="Singer S.R."/>
            <person name="Sinharoy S."/>
            <person name="Sterck L."/>
            <person name="Viollet A."/>
            <person name="Wang B.B."/>
            <person name="Wang K."/>
            <person name="Wang M."/>
            <person name="Wang X."/>
            <person name="Warfsmann J."/>
            <person name="Weissenbach J."/>
            <person name="White D.D."/>
            <person name="White J.D."/>
            <person name="Wiley G.B."/>
            <person name="Wincker P."/>
            <person name="Xing Y."/>
            <person name="Yang L."/>
            <person name="Yao Z."/>
            <person name="Ying F."/>
            <person name="Zhai J."/>
            <person name="Zhou L."/>
            <person name="Zuber A."/>
            <person name="Denarie J."/>
            <person name="Dixon R.A."/>
            <person name="May G.D."/>
            <person name="Schwartz D.C."/>
            <person name="Rogers J."/>
            <person name="Quetier F."/>
            <person name="Town C.D."/>
            <person name="Roe B.A."/>
        </authorList>
    </citation>
    <scope>NUCLEOTIDE SEQUENCE [LARGE SCALE GENOMIC DNA]</scope>
    <source>
        <strain evidence="1">A17</strain>
        <strain evidence="2 3">cv. Jemalong A17</strain>
    </source>
</reference>
<evidence type="ECO:0000313" key="2">
    <source>
        <dbReference type="EnsemblPlants" id="KEH26350"/>
    </source>
</evidence>
<dbReference type="EMBL" id="CM001222">
    <property type="protein sequence ID" value="KEH26350.1"/>
    <property type="molecule type" value="Genomic_DNA"/>
</dbReference>
<reference evidence="1 3" key="2">
    <citation type="journal article" date="2014" name="BMC Genomics">
        <title>An improved genome release (version Mt4.0) for the model legume Medicago truncatula.</title>
        <authorList>
            <person name="Tang H."/>
            <person name="Krishnakumar V."/>
            <person name="Bidwell S."/>
            <person name="Rosen B."/>
            <person name="Chan A."/>
            <person name="Zhou S."/>
            <person name="Gentzbittel L."/>
            <person name="Childs K.L."/>
            <person name="Yandell M."/>
            <person name="Gundlach H."/>
            <person name="Mayer K.F."/>
            <person name="Schwartz D.C."/>
            <person name="Town C.D."/>
        </authorList>
    </citation>
    <scope>GENOME REANNOTATION</scope>
    <source>
        <strain evidence="1">A17</strain>
        <strain evidence="2 3">cv. Jemalong A17</strain>
    </source>
</reference>
<organism evidence="1 3">
    <name type="scientific">Medicago truncatula</name>
    <name type="common">Barrel medic</name>
    <name type="synonym">Medicago tribuloides</name>
    <dbReference type="NCBI Taxonomy" id="3880"/>
    <lineage>
        <taxon>Eukaryota</taxon>
        <taxon>Viridiplantae</taxon>
        <taxon>Streptophyta</taxon>
        <taxon>Embryophyta</taxon>
        <taxon>Tracheophyta</taxon>
        <taxon>Spermatophyta</taxon>
        <taxon>Magnoliopsida</taxon>
        <taxon>eudicotyledons</taxon>
        <taxon>Gunneridae</taxon>
        <taxon>Pentapetalae</taxon>
        <taxon>rosids</taxon>
        <taxon>fabids</taxon>
        <taxon>Fabales</taxon>
        <taxon>Fabaceae</taxon>
        <taxon>Papilionoideae</taxon>
        <taxon>50 kb inversion clade</taxon>
        <taxon>NPAAA clade</taxon>
        <taxon>Hologalegina</taxon>
        <taxon>IRL clade</taxon>
        <taxon>Trifolieae</taxon>
        <taxon>Medicago</taxon>
    </lineage>
</organism>
<keyword evidence="3" id="KW-1185">Reference proteome</keyword>
<gene>
    <name evidence="1" type="ordered locus">MTR_6g453360</name>
</gene>
<sequence>MDTTSKHGSKKVLNIFVSQNMTWIKHVYWKKNYLLFPLVCTTLTLVQLKHM</sequence>
<evidence type="ECO:0000313" key="3">
    <source>
        <dbReference type="Proteomes" id="UP000002051"/>
    </source>
</evidence>
<proteinExistence type="predicted"/>
<evidence type="ECO:0000313" key="1">
    <source>
        <dbReference type="EMBL" id="KEH26350.1"/>
    </source>
</evidence>
<dbReference type="EnsemblPlants" id="KEH26350">
    <property type="protein sequence ID" value="KEH26350"/>
    <property type="gene ID" value="MTR_6g453360"/>
</dbReference>
<dbReference type="Proteomes" id="UP000002051">
    <property type="component" value="Chromosome 6"/>
</dbReference>
<name>A0A072UKL9_MEDTR</name>
<accession>A0A072UKL9</accession>